<evidence type="ECO:0000313" key="2">
    <source>
        <dbReference type="EMBL" id="AXX87424.1"/>
    </source>
</evidence>
<keyword evidence="1" id="KW-0812">Transmembrane</keyword>
<gene>
    <name evidence="2" type="ORF">AMRN_1692</name>
    <name evidence="3" type="ORF">CPH92_02735</name>
</gene>
<dbReference type="AlphaFoldDB" id="A0A347TLE6"/>
<keyword evidence="1" id="KW-0472">Membrane</keyword>
<dbReference type="Pfam" id="PF09622">
    <property type="entry name" value="DUF2391"/>
    <property type="match status" value="1"/>
</dbReference>
<dbReference type="Proteomes" id="UP000264693">
    <property type="component" value="Chromosome"/>
</dbReference>
<dbReference type="Proteomes" id="UP000224740">
    <property type="component" value="Unassembled WGS sequence"/>
</dbReference>
<reference evidence="2 5" key="3">
    <citation type="submission" date="2018-08" db="EMBL/GenBank/DDBJ databases">
        <title>Complete genome of the Arcobacter marinus type strain JCM 15502.</title>
        <authorList>
            <person name="Miller W.G."/>
            <person name="Yee E."/>
            <person name="Huynh S."/>
            <person name="Parker C.T."/>
        </authorList>
    </citation>
    <scope>NUCLEOTIDE SEQUENCE [LARGE SCALE GENOMIC DNA]</scope>
    <source>
        <strain evidence="2 5">JCM 15502</strain>
    </source>
</reference>
<name>A0A347TLE6_9BACT</name>
<feature type="transmembrane region" description="Helical" evidence="1">
    <location>
        <begin position="108"/>
        <end position="129"/>
    </location>
</feature>
<dbReference type="EMBL" id="NXAO01000012">
    <property type="protein sequence ID" value="PHO16236.1"/>
    <property type="molecule type" value="Genomic_DNA"/>
</dbReference>
<evidence type="ECO:0000313" key="5">
    <source>
        <dbReference type="Proteomes" id="UP000264693"/>
    </source>
</evidence>
<organism evidence="2 5">
    <name type="scientific">Malaciobacter marinus</name>
    <dbReference type="NCBI Taxonomy" id="505249"/>
    <lineage>
        <taxon>Bacteria</taxon>
        <taxon>Pseudomonadati</taxon>
        <taxon>Campylobacterota</taxon>
        <taxon>Epsilonproteobacteria</taxon>
        <taxon>Campylobacterales</taxon>
        <taxon>Arcobacteraceae</taxon>
        <taxon>Malaciobacter</taxon>
    </lineage>
</organism>
<proteinExistence type="predicted"/>
<evidence type="ECO:0000313" key="3">
    <source>
        <dbReference type="EMBL" id="PHO16236.1"/>
    </source>
</evidence>
<feature type="transmembrane region" description="Helical" evidence="1">
    <location>
        <begin position="71"/>
        <end position="96"/>
    </location>
</feature>
<keyword evidence="4" id="KW-1185">Reference proteome</keyword>
<dbReference type="KEGG" id="amar:AMRN_1692"/>
<evidence type="ECO:0000313" key="4">
    <source>
        <dbReference type="Proteomes" id="UP000224740"/>
    </source>
</evidence>
<protein>
    <submittedName>
        <fullName evidence="2">DUF2391 domain-containing membrane protein</fullName>
    </submittedName>
</protein>
<sequence>MRNLRFNTEDISQLIIGAFALCVPISFSQEAWDIAQTLPNLNLSLLIFLTVCFLSIYTYGSIFQTNIKSRVFIFIFRIFIAYFITILVVSLTLFALNKLPLFTDTLLAIKRIIVISMPASIGAIIVDGLDKE</sequence>
<keyword evidence="1" id="KW-1133">Transmembrane helix</keyword>
<dbReference type="RefSeq" id="WP_099310252.1">
    <property type="nucleotide sequence ID" value="NZ_CP032101.1"/>
</dbReference>
<reference evidence="3" key="2">
    <citation type="submission" date="2017-09" db="EMBL/GenBank/DDBJ databases">
        <authorList>
            <person name="Perez-Cataluna A."/>
            <person name="Figueras M.J."/>
            <person name="Salas-Masso N."/>
        </authorList>
    </citation>
    <scope>NUCLEOTIDE SEQUENCE</scope>
    <source>
        <strain evidence="3">CECT 7727</strain>
    </source>
</reference>
<reference evidence="4" key="1">
    <citation type="submission" date="2017-09" db="EMBL/GenBank/DDBJ databases">
        <title>Arcobacter canalis sp. nov., a new species isolated from a water canal contaminated with urban sewage.</title>
        <authorList>
            <person name="Perez-Cataluna A."/>
            <person name="Salas-Masso N."/>
            <person name="Figueras M.J."/>
        </authorList>
    </citation>
    <scope>NUCLEOTIDE SEQUENCE [LARGE SCALE GENOMIC DNA]</scope>
    <source>
        <strain evidence="4">CECT 7727</strain>
    </source>
</reference>
<dbReference type="InterPro" id="IPR024464">
    <property type="entry name" value="DUF2391"/>
</dbReference>
<dbReference type="EMBL" id="CP032101">
    <property type="protein sequence ID" value="AXX87424.1"/>
    <property type="molecule type" value="Genomic_DNA"/>
</dbReference>
<evidence type="ECO:0000256" key="1">
    <source>
        <dbReference type="SAM" id="Phobius"/>
    </source>
</evidence>
<accession>A0A347TLE6</accession>
<feature type="transmembrane region" description="Helical" evidence="1">
    <location>
        <begin position="41"/>
        <end position="59"/>
    </location>
</feature>